<proteinExistence type="predicted"/>
<evidence type="ECO:0000313" key="2">
    <source>
        <dbReference type="Proteomes" id="UP000789342"/>
    </source>
</evidence>
<dbReference type="Proteomes" id="UP000789342">
    <property type="component" value="Unassembled WGS sequence"/>
</dbReference>
<comment type="caution">
    <text evidence="1">The sequence shown here is derived from an EMBL/GenBank/DDBJ whole genome shotgun (WGS) entry which is preliminary data.</text>
</comment>
<sequence>MSALVGISLEQINKRNQIEMYLDEMYGPGHSAVIDSQNKFVVIRNNKHMLEFHIVYIRSSS</sequence>
<name>A0A9N9NAY8_9GLOM</name>
<dbReference type="OrthoDB" id="2393071at2759"/>
<keyword evidence="2" id="KW-1185">Reference proteome</keyword>
<dbReference type="AlphaFoldDB" id="A0A9N9NAY8"/>
<dbReference type="EMBL" id="CAJVPV010021615">
    <property type="protein sequence ID" value="CAG8718482.1"/>
    <property type="molecule type" value="Genomic_DNA"/>
</dbReference>
<gene>
    <name evidence="1" type="ORF">AMORRO_LOCUS13179</name>
</gene>
<feature type="non-terminal residue" evidence="1">
    <location>
        <position position="61"/>
    </location>
</feature>
<organism evidence="1 2">
    <name type="scientific">Acaulospora morrowiae</name>
    <dbReference type="NCBI Taxonomy" id="94023"/>
    <lineage>
        <taxon>Eukaryota</taxon>
        <taxon>Fungi</taxon>
        <taxon>Fungi incertae sedis</taxon>
        <taxon>Mucoromycota</taxon>
        <taxon>Glomeromycotina</taxon>
        <taxon>Glomeromycetes</taxon>
        <taxon>Diversisporales</taxon>
        <taxon>Acaulosporaceae</taxon>
        <taxon>Acaulospora</taxon>
    </lineage>
</organism>
<accession>A0A9N9NAY8</accession>
<evidence type="ECO:0000313" key="1">
    <source>
        <dbReference type="EMBL" id="CAG8718482.1"/>
    </source>
</evidence>
<reference evidence="1" key="1">
    <citation type="submission" date="2021-06" db="EMBL/GenBank/DDBJ databases">
        <authorList>
            <person name="Kallberg Y."/>
            <person name="Tangrot J."/>
            <person name="Rosling A."/>
        </authorList>
    </citation>
    <scope>NUCLEOTIDE SEQUENCE</scope>
    <source>
        <strain evidence="1">CL551</strain>
    </source>
</reference>
<protein>
    <submittedName>
        <fullName evidence="1">2760_t:CDS:1</fullName>
    </submittedName>
</protein>